<dbReference type="InterPro" id="IPR000515">
    <property type="entry name" value="MetI-like"/>
</dbReference>
<keyword evidence="6 7" id="KW-0472">Membrane</keyword>
<feature type="transmembrane region" description="Helical" evidence="7">
    <location>
        <begin position="226"/>
        <end position="248"/>
    </location>
</feature>
<dbReference type="Gene3D" id="1.10.3720.10">
    <property type="entry name" value="MetI-like"/>
    <property type="match status" value="1"/>
</dbReference>
<evidence type="ECO:0000313" key="10">
    <source>
        <dbReference type="Proteomes" id="UP000318405"/>
    </source>
</evidence>
<dbReference type="Pfam" id="PF00528">
    <property type="entry name" value="BPD_transp_1"/>
    <property type="match status" value="1"/>
</dbReference>
<dbReference type="GO" id="GO:0005886">
    <property type="term" value="C:plasma membrane"/>
    <property type="evidence" value="ECO:0007669"/>
    <property type="project" value="UniProtKB-SubCell"/>
</dbReference>
<feature type="domain" description="ABC transmembrane type-1" evidence="8">
    <location>
        <begin position="65"/>
        <end position="245"/>
    </location>
</feature>
<comment type="similarity">
    <text evidence="7">Belongs to the binding-protein-dependent transport system permease family.</text>
</comment>
<name>A0A556ACH2_9BURK</name>
<keyword evidence="5 7" id="KW-1133">Transmembrane helix</keyword>
<feature type="transmembrane region" description="Helical" evidence="7">
    <location>
        <begin position="184"/>
        <end position="206"/>
    </location>
</feature>
<evidence type="ECO:0000256" key="5">
    <source>
        <dbReference type="ARBA" id="ARBA00022989"/>
    </source>
</evidence>
<dbReference type="CDD" id="cd06261">
    <property type="entry name" value="TM_PBP2"/>
    <property type="match status" value="1"/>
</dbReference>
<evidence type="ECO:0000256" key="4">
    <source>
        <dbReference type="ARBA" id="ARBA00022692"/>
    </source>
</evidence>
<evidence type="ECO:0000259" key="8">
    <source>
        <dbReference type="PROSITE" id="PS50928"/>
    </source>
</evidence>
<dbReference type="Proteomes" id="UP000318405">
    <property type="component" value="Unassembled WGS sequence"/>
</dbReference>
<sequence length="260" mass="27386">MTRPPRSLRSLLALLRALVFPAVLLAAFEWYARSVAAGSDALAPPSAALAAFGRAIQDGSLWQATGFTLGSAMLGLAAGSLPGILLGVVLGLSPRAARTGFLTIEVLRPVPSVALIPLALLIFGFGLALEVSVVAFATFWPMLILAQAAARQVEPRLLEVSMALQLSPMARLCKIVIPAMVPRLFVALRLGVAIALVVAVTVEIAANPHGMGYAIMIAQQSLEPDLMLAWLFWIAVVGFAINAAADWLQRRAMRAMGAGQ</sequence>
<comment type="subcellular location">
    <subcellularLocation>
        <location evidence="1 7">Cell membrane</location>
        <topology evidence="1 7">Multi-pass membrane protein</topology>
    </subcellularLocation>
</comment>
<feature type="transmembrane region" description="Helical" evidence="7">
    <location>
        <begin position="69"/>
        <end position="92"/>
    </location>
</feature>
<gene>
    <name evidence="9" type="ORF">FOZ76_22575</name>
</gene>
<comment type="caution">
    <text evidence="9">The sequence shown here is derived from an EMBL/GenBank/DDBJ whole genome shotgun (WGS) entry which is preliminary data.</text>
</comment>
<dbReference type="PANTHER" id="PTHR30151:SF0">
    <property type="entry name" value="ABC TRANSPORTER PERMEASE PROTEIN MJ0413-RELATED"/>
    <property type="match status" value="1"/>
</dbReference>
<keyword evidence="3" id="KW-1003">Cell membrane</keyword>
<evidence type="ECO:0000256" key="7">
    <source>
        <dbReference type="RuleBase" id="RU363032"/>
    </source>
</evidence>
<reference evidence="9 10" key="1">
    <citation type="submission" date="2019-07" db="EMBL/GenBank/DDBJ databases">
        <title>Qingshengfaniella alkalisoli gen. nov., sp. nov., isolated from saline soil.</title>
        <authorList>
            <person name="Xu L."/>
            <person name="Huang X.-X."/>
            <person name="Sun J.-Q."/>
        </authorList>
    </citation>
    <scope>NUCLEOTIDE SEQUENCE [LARGE SCALE GENOMIC DNA]</scope>
    <source>
        <strain evidence="9 10">DSM 27279</strain>
    </source>
</reference>
<dbReference type="InterPro" id="IPR035906">
    <property type="entry name" value="MetI-like_sf"/>
</dbReference>
<feature type="transmembrane region" description="Helical" evidence="7">
    <location>
        <begin position="113"/>
        <end position="140"/>
    </location>
</feature>
<evidence type="ECO:0000313" key="9">
    <source>
        <dbReference type="EMBL" id="TSH90594.1"/>
    </source>
</evidence>
<dbReference type="RefSeq" id="WP_143950511.1">
    <property type="nucleotide sequence ID" value="NZ_BAABMB010000003.1"/>
</dbReference>
<dbReference type="OrthoDB" id="5458199at2"/>
<proteinExistence type="inferred from homology"/>
<dbReference type="EMBL" id="VLTJ01000039">
    <property type="protein sequence ID" value="TSH90594.1"/>
    <property type="molecule type" value="Genomic_DNA"/>
</dbReference>
<dbReference type="SUPFAM" id="SSF161098">
    <property type="entry name" value="MetI-like"/>
    <property type="match status" value="1"/>
</dbReference>
<keyword evidence="4 7" id="KW-0812">Transmembrane</keyword>
<evidence type="ECO:0000256" key="1">
    <source>
        <dbReference type="ARBA" id="ARBA00004651"/>
    </source>
</evidence>
<evidence type="ECO:0000256" key="2">
    <source>
        <dbReference type="ARBA" id="ARBA00022448"/>
    </source>
</evidence>
<evidence type="ECO:0000256" key="6">
    <source>
        <dbReference type="ARBA" id="ARBA00023136"/>
    </source>
</evidence>
<dbReference type="GO" id="GO:0055085">
    <property type="term" value="P:transmembrane transport"/>
    <property type="evidence" value="ECO:0007669"/>
    <property type="project" value="InterPro"/>
</dbReference>
<dbReference type="AlphaFoldDB" id="A0A556ACH2"/>
<evidence type="ECO:0000256" key="3">
    <source>
        <dbReference type="ARBA" id="ARBA00022475"/>
    </source>
</evidence>
<keyword evidence="2 7" id="KW-0813">Transport</keyword>
<keyword evidence="10" id="KW-1185">Reference proteome</keyword>
<organism evidence="9 10">
    <name type="scientific">Verticiella sediminum</name>
    <dbReference type="NCBI Taxonomy" id="1247510"/>
    <lineage>
        <taxon>Bacteria</taxon>
        <taxon>Pseudomonadati</taxon>
        <taxon>Pseudomonadota</taxon>
        <taxon>Betaproteobacteria</taxon>
        <taxon>Burkholderiales</taxon>
        <taxon>Alcaligenaceae</taxon>
        <taxon>Verticiella</taxon>
    </lineage>
</organism>
<accession>A0A556ACH2</accession>
<dbReference type="PANTHER" id="PTHR30151">
    <property type="entry name" value="ALKANE SULFONATE ABC TRANSPORTER-RELATED, MEMBRANE SUBUNIT"/>
    <property type="match status" value="1"/>
</dbReference>
<protein>
    <submittedName>
        <fullName evidence="9">ABC transporter permease subunit</fullName>
    </submittedName>
</protein>
<dbReference type="PROSITE" id="PS50928">
    <property type="entry name" value="ABC_TM1"/>
    <property type="match status" value="1"/>
</dbReference>